<dbReference type="PANTHER" id="PTHR30408:SF12">
    <property type="entry name" value="TYPE I RESTRICTION ENZYME MJAVIII SPECIFICITY SUBUNIT"/>
    <property type="match status" value="1"/>
</dbReference>
<evidence type="ECO:0000256" key="4">
    <source>
        <dbReference type="SAM" id="Coils"/>
    </source>
</evidence>
<keyword evidence="2" id="KW-0680">Restriction system</keyword>
<keyword evidence="3" id="KW-0238">DNA-binding</keyword>
<dbReference type="InterPro" id="IPR044946">
    <property type="entry name" value="Restrct_endonuc_typeI_TRD_sf"/>
</dbReference>
<dbReference type="InterPro" id="IPR000055">
    <property type="entry name" value="Restrct_endonuc_typeI_TRD"/>
</dbReference>
<name>A0A1M6HDF3_9FIRM</name>
<dbReference type="SUPFAM" id="SSF116734">
    <property type="entry name" value="DNA methylase specificity domain"/>
    <property type="match status" value="2"/>
</dbReference>
<dbReference type="RefSeq" id="WP_073026750.1">
    <property type="nucleotide sequence ID" value="NZ_FQZS01000020.1"/>
</dbReference>
<feature type="domain" description="Type I restriction modification DNA specificity" evidence="5">
    <location>
        <begin position="200"/>
        <end position="376"/>
    </location>
</feature>
<evidence type="ECO:0000256" key="3">
    <source>
        <dbReference type="ARBA" id="ARBA00023125"/>
    </source>
</evidence>
<feature type="domain" description="Type I restriction modification DNA specificity" evidence="5">
    <location>
        <begin position="3"/>
        <end position="177"/>
    </location>
</feature>
<dbReference type="GO" id="GO:0003677">
    <property type="term" value="F:DNA binding"/>
    <property type="evidence" value="ECO:0007669"/>
    <property type="project" value="UniProtKB-KW"/>
</dbReference>
<dbReference type="EMBL" id="FQZS01000020">
    <property type="protein sequence ID" value="SHJ20225.1"/>
    <property type="molecule type" value="Genomic_DNA"/>
</dbReference>
<proteinExistence type="inferred from homology"/>
<organism evidence="6 7">
    <name type="scientific">Lutispora thermophila DSM 19022</name>
    <dbReference type="NCBI Taxonomy" id="1122184"/>
    <lineage>
        <taxon>Bacteria</taxon>
        <taxon>Bacillati</taxon>
        <taxon>Bacillota</taxon>
        <taxon>Clostridia</taxon>
        <taxon>Lutisporales</taxon>
        <taxon>Lutisporaceae</taxon>
        <taxon>Lutispora</taxon>
    </lineage>
</organism>
<keyword evidence="7" id="KW-1185">Reference proteome</keyword>
<comment type="similarity">
    <text evidence="1">Belongs to the type-I restriction system S methylase family.</text>
</comment>
<dbReference type="Gene3D" id="3.90.220.20">
    <property type="entry name" value="DNA methylase specificity domains"/>
    <property type="match status" value="2"/>
</dbReference>
<feature type="coiled-coil region" evidence="4">
    <location>
        <begin position="358"/>
        <end position="385"/>
    </location>
</feature>
<dbReference type="InterPro" id="IPR052021">
    <property type="entry name" value="Type-I_RS_S_subunit"/>
</dbReference>
<protein>
    <submittedName>
        <fullName evidence="6">Type I restriction enzyme, S subunit</fullName>
    </submittedName>
</protein>
<dbReference type="Proteomes" id="UP000184442">
    <property type="component" value="Unassembled WGS sequence"/>
</dbReference>
<gene>
    <name evidence="6" type="ORF">SAMN02745176_02757</name>
</gene>
<accession>A0A1M6HDF3</accession>
<evidence type="ECO:0000313" key="7">
    <source>
        <dbReference type="Proteomes" id="UP000184442"/>
    </source>
</evidence>
<dbReference type="CDD" id="cd17522">
    <property type="entry name" value="RMtype1_S_MjaORF1531P-TRD1-CR1_like"/>
    <property type="match status" value="1"/>
</dbReference>
<reference evidence="6 7" key="1">
    <citation type="submission" date="2016-11" db="EMBL/GenBank/DDBJ databases">
        <authorList>
            <person name="Jaros S."/>
            <person name="Januszkiewicz K."/>
            <person name="Wedrychowicz H."/>
        </authorList>
    </citation>
    <scope>NUCLEOTIDE SEQUENCE [LARGE SCALE GENOMIC DNA]</scope>
    <source>
        <strain evidence="6 7">DSM 19022</strain>
    </source>
</reference>
<dbReference type="Pfam" id="PF01420">
    <property type="entry name" value="Methylase_S"/>
    <property type="match status" value="2"/>
</dbReference>
<dbReference type="GO" id="GO:0009307">
    <property type="term" value="P:DNA restriction-modification system"/>
    <property type="evidence" value="ECO:0007669"/>
    <property type="project" value="UniProtKB-KW"/>
</dbReference>
<dbReference type="CDD" id="cd17246">
    <property type="entry name" value="RMtype1_S_SonII-TRD2-CR2_like"/>
    <property type="match status" value="1"/>
</dbReference>
<evidence type="ECO:0000313" key="6">
    <source>
        <dbReference type="EMBL" id="SHJ20225.1"/>
    </source>
</evidence>
<evidence type="ECO:0000259" key="5">
    <source>
        <dbReference type="Pfam" id="PF01420"/>
    </source>
</evidence>
<evidence type="ECO:0000256" key="1">
    <source>
        <dbReference type="ARBA" id="ARBA00010923"/>
    </source>
</evidence>
<dbReference type="STRING" id="1122184.SAMN02745176_02757"/>
<dbReference type="OrthoDB" id="9811611at2"/>
<dbReference type="PANTHER" id="PTHR30408">
    <property type="entry name" value="TYPE-1 RESTRICTION ENZYME ECOKI SPECIFICITY PROTEIN"/>
    <property type="match status" value="1"/>
</dbReference>
<evidence type="ECO:0000256" key="2">
    <source>
        <dbReference type="ARBA" id="ARBA00022747"/>
    </source>
</evidence>
<keyword evidence="4" id="KW-0175">Coiled coil</keyword>
<sequence>MNKVKDYFTLIRNGASIKQNNNKIGYPITRIETISDGYVDREKMGYAGIKDLSKYEDYILESGDILMSHINSVKHLGKTALYEKINDEKVIHGMNLLVLRPNKKLITSKYAYYYFRTPHFKRQLPNITKNSVNQSSFTVTALKELYMYVPSIEKQNKIVEILDKAQLLIIKRKQQIEACDELVKSQFVEMFGDPVTNEYKWKVKKLNEVCTKITDGTHGTPPRYPEGYLLITGKNIRSTGIDLNDVEFVSEEDHKIIYARCNPEYEDVLYTNIGVNYGIAAINTLDFEFSMKNVALLKPCKSVLNPYYLWQVLNLLRNGILEQNKCGGAQTFMALSAIKNISIPMPDLQKQNQFAAFVQQVNKLKSSLQQSLTELETNFNALMQKAFNEELFL</sequence>
<dbReference type="AlphaFoldDB" id="A0A1M6HDF3"/>